<comment type="caution">
    <text evidence="10">The sequence shown here is derived from an EMBL/GenBank/DDBJ whole genome shotgun (WGS) entry which is preliminary data.</text>
</comment>
<evidence type="ECO:0000256" key="2">
    <source>
        <dbReference type="ARBA" id="ARBA00022797"/>
    </source>
</evidence>
<dbReference type="Gene3D" id="3.10.580.10">
    <property type="entry name" value="CBS-domain"/>
    <property type="match status" value="1"/>
</dbReference>
<feature type="domain" description="CBS" evidence="9">
    <location>
        <begin position="66"/>
        <end position="123"/>
    </location>
</feature>
<dbReference type="InterPro" id="IPR027417">
    <property type="entry name" value="P-loop_NTPase"/>
</dbReference>
<dbReference type="Pfam" id="PF00158">
    <property type="entry name" value="Sigma54_activat"/>
    <property type="match status" value="1"/>
</dbReference>
<keyword evidence="5" id="KW-0804">Transcription</keyword>
<dbReference type="PROSITE" id="PS51371">
    <property type="entry name" value="CBS"/>
    <property type="match status" value="2"/>
</dbReference>
<dbReference type="RefSeq" id="WP_051250089.1">
    <property type="nucleotide sequence ID" value="NZ_ATYG01000001.1"/>
</dbReference>
<accession>A0ABX2R612</accession>
<feature type="domain" description="CBS" evidence="9">
    <location>
        <begin position="7"/>
        <end position="65"/>
    </location>
</feature>
<name>A0ABX2R612_9THEO</name>
<dbReference type="SUPFAM" id="SSF46689">
    <property type="entry name" value="Homeodomain-like"/>
    <property type="match status" value="1"/>
</dbReference>
<dbReference type="PANTHER" id="PTHR32071">
    <property type="entry name" value="TRANSCRIPTIONAL REGULATORY PROTEIN"/>
    <property type="match status" value="1"/>
</dbReference>
<dbReference type="Proteomes" id="UP000604066">
    <property type="component" value="Unassembled WGS sequence"/>
</dbReference>
<dbReference type="InterPro" id="IPR058031">
    <property type="entry name" value="AAA_lid_NorR"/>
</dbReference>
<evidence type="ECO:0000256" key="6">
    <source>
        <dbReference type="ARBA" id="ARBA00029500"/>
    </source>
</evidence>
<evidence type="ECO:0000256" key="1">
    <source>
        <dbReference type="ARBA" id="ARBA00022741"/>
    </source>
</evidence>
<feature type="domain" description="Sigma-54 factor interaction" evidence="8">
    <location>
        <begin position="151"/>
        <end position="380"/>
    </location>
</feature>
<keyword evidence="1" id="KW-0547">Nucleotide-binding</keyword>
<evidence type="ECO:0000259" key="8">
    <source>
        <dbReference type="PROSITE" id="PS50045"/>
    </source>
</evidence>
<dbReference type="PROSITE" id="PS00675">
    <property type="entry name" value="SIGMA54_INTERACT_1"/>
    <property type="match status" value="1"/>
</dbReference>
<dbReference type="CDD" id="cd00009">
    <property type="entry name" value="AAA"/>
    <property type="match status" value="1"/>
</dbReference>
<evidence type="ECO:0000256" key="4">
    <source>
        <dbReference type="ARBA" id="ARBA00023015"/>
    </source>
</evidence>
<keyword evidence="3" id="KW-0067">ATP-binding</keyword>
<dbReference type="InterPro" id="IPR009057">
    <property type="entry name" value="Homeodomain-like_sf"/>
</dbReference>
<dbReference type="InterPro" id="IPR000644">
    <property type="entry name" value="CBS_dom"/>
</dbReference>
<evidence type="ECO:0000256" key="3">
    <source>
        <dbReference type="ARBA" id="ARBA00022840"/>
    </source>
</evidence>
<sequence>MQIKQIMTTNLVTIKPDGTLREATHLMRLNKVDALPVVDQDYKLLGLITKSHVLDAFLNNIPADTPVKNLMITELFTFTPEDDADKTWEVPVGRVPVVDNEGKIIGIVTRTDLIRSYYKELKRLNLILNERVENYREALKHFRESQYQQPVIYKSSAMEQVVELARRVADIDATVLILGESGSGKEVIASLIHQESRRRTENFIKINCSAIPENLLESELFGYEQGAFSGANKNGKPGLFELANHGTIFLDEIGDLPQQLQAKLLRVLQDKEIYRLGGTTPRKLDVRIIAATNKDLAQMVKNKTFREDLYYRLNVIPIVIPPLRERREDIPPLINYFLEVFNKKHGYNKIFAPELVDFLTEQPWPGNVRELSNTVERLIIISRGNIITLEDYQNLTAPSSKIKENHEDLSLAKKLDNVEKSLLLKALETYGSTRKAAKALGISQASLIRKARKHGIKTGF</sequence>
<keyword evidence="11" id="KW-1185">Reference proteome</keyword>
<dbReference type="InterPro" id="IPR030828">
    <property type="entry name" value="HTH_TyrR"/>
</dbReference>
<dbReference type="Gene3D" id="3.40.50.300">
    <property type="entry name" value="P-loop containing nucleotide triphosphate hydrolases"/>
    <property type="match status" value="1"/>
</dbReference>
<dbReference type="PROSITE" id="PS00688">
    <property type="entry name" value="SIGMA54_INTERACT_3"/>
    <property type="match status" value="1"/>
</dbReference>
<evidence type="ECO:0000256" key="7">
    <source>
        <dbReference type="PROSITE-ProRule" id="PRU00703"/>
    </source>
</evidence>
<evidence type="ECO:0000259" key="9">
    <source>
        <dbReference type="PROSITE" id="PS51371"/>
    </source>
</evidence>
<keyword evidence="2" id="KW-0058">Aromatic hydrocarbons catabolism</keyword>
<organism evidence="10 11">
    <name type="scientific">Carboxydothermus ferrireducens DSM 11255</name>
    <dbReference type="NCBI Taxonomy" id="1119529"/>
    <lineage>
        <taxon>Bacteria</taxon>
        <taxon>Bacillati</taxon>
        <taxon>Bacillota</taxon>
        <taxon>Clostridia</taxon>
        <taxon>Thermoanaerobacterales</taxon>
        <taxon>Thermoanaerobacteraceae</taxon>
        <taxon>Carboxydothermus</taxon>
    </lineage>
</organism>
<dbReference type="Gene3D" id="1.10.10.60">
    <property type="entry name" value="Homeodomain-like"/>
    <property type="match status" value="1"/>
</dbReference>
<proteinExistence type="predicted"/>
<dbReference type="CDD" id="cd02205">
    <property type="entry name" value="CBS_pair_SF"/>
    <property type="match status" value="1"/>
</dbReference>
<keyword evidence="4" id="KW-0805">Transcription regulation</keyword>
<dbReference type="PROSITE" id="PS50045">
    <property type="entry name" value="SIGMA54_INTERACT_4"/>
    <property type="match status" value="1"/>
</dbReference>
<dbReference type="Pfam" id="PF00571">
    <property type="entry name" value="CBS"/>
    <property type="match status" value="2"/>
</dbReference>
<dbReference type="SMART" id="SM00382">
    <property type="entry name" value="AAA"/>
    <property type="match status" value="1"/>
</dbReference>
<dbReference type="EMBL" id="JACCBS010000001">
    <property type="protein sequence ID" value="NYE56616.1"/>
    <property type="molecule type" value="Genomic_DNA"/>
</dbReference>
<evidence type="ECO:0000313" key="10">
    <source>
        <dbReference type="EMBL" id="NYE56616.1"/>
    </source>
</evidence>
<dbReference type="InterPro" id="IPR003593">
    <property type="entry name" value="AAA+_ATPase"/>
</dbReference>
<dbReference type="Gene3D" id="1.10.8.60">
    <property type="match status" value="1"/>
</dbReference>
<dbReference type="SUPFAM" id="SSF52540">
    <property type="entry name" value="P-loop containing nucleoside triphosphate hydrolases"/>
    <property type="match status" value="1"/>
</dbReference>
<dbReference type="SUPFAM" id="SSF54631">
    <property type="entry name" value="CBS-domain pair"/>
    <property type="match status" value="1"/>
</dbReference>
<dbReference type="Pfam" id="PF25601">
    <property type="entry name" value="AAA_lid_14"/>
    <property type="match status" value="1"/>
</dbReference>
<dbReference type="InterPro" id="IPR002078">
    <property type="entry name" value="Sigma_54_int"/>
</dbReference>
<keyword evidence="7" id="KW-0129">CBS domain</keyword>
<dbReference type="InterPro" id="IPR025944">
    <property type="entry name" value="Sigma_54_int_dom_CS"/>
</dbReference>
<evidence type="ECO:0000256" key="5">
    <source>
        <dbReference type="ARBA" id="ARBA00023163"/>
    </source>
</evidence>
<dbReference type="PANTHER" id="PTHR32071:SF57">
    <property type="entry name" value="C4-DICARBOXYLATE TRANSPORT TRANSCRIPTIONAL REGULATORY PROTEIN DCTD"/>
    <property type="match status" value="1"/>
</dbReference>
<protein>
    <recommendedName>
        <fullName evidence="6">HTH-type transcriptional regulatory protein TyrR</fullName>
    </recommendedName>
</protein>
<reference evidence="10 11" key="1">
    <citation type="submission" date="2020-07" db="EMBL/GenBank/DDBJ databases">
        <title>Genomic Encyclopedia of Type Strains, Phase III (KMG-III): the genomes of soil and plant-associated and newly described type strains.</title>
        <authorList>
            <person name="Whitman W."/>
        </authorList>
    </citation>
    <scope>NUCLEOTIDE SEQUENCE [LARGE SCALE GENOMIC DNA]</scope>
    <source>
        <strain evidence="10 11">DSM 11255</strain>
    </source>
</reference>
<dbReference type="SMART" id="SM00116">
    <property type="entry name" value="CBS"/>
    <property type="match status" value="2"/>
</dbReference>
<gene>
    <name evidence="10" type="ORF">HDG70_000322</name>
</gene>
<dbReference type="InterPro" id="IPR046342">
    <property type="entry name" value="CBS_dom_sf"/>
</dbReference>
<evidence type="ECO:0000313" key="11">
    <source>
        <dbReference type="Proteomes" id="UP000604066"/>
    </source>
</evidence>
<dbReference type="InterPro" id="IPR025662">
    <property type="entry name" value="Sigma_54_int_dom_ATP-bd_1"/>
</dbReference>
<dbReference type="Pfam" id="PF18024">
    <property type="entry name" value="HTH_50"/>
    <property type="match status" value="1"/>
</dbReference>